<keyword evidence="1" id="KW-0472">Membrane</keyword>
<evidence type="ECO:0000313" key="2">
    <source>
        <dbReference type="EMBL" id="MBY8822810.1"/>
    </source>
</evidence>
<comment type="caution">
    <text evidence="2">The sequence shown here is derived from an EMBL/GenBank/DDBJ whole genome shotgun (WGS) entry which is preliminary data.</text>
</comment>
<dbReference type="EMBL" id="JAINVV010000004">
    <property type="protein sequence ID" value="MBY8822810.1"/>
    <property type="molecule type" value="Genomic_DNA"/>
</dbReference>
<dbReference type="RefSeq" id="WP_222989862.1">
    <property type="nucleotide sequence ID" value="NZ_JAINVV010000004.1"/>
</dbReference>
<proteinExistence type="predicted"/>
<keyword evidence="3" id="KW-1185">Reference proteome</keyword>
<reference evidence="2 3" key="1">
    <citation type="submission" date="2021-08" db="EMBL/GenBank/DDBJ databases">
        <authorList>
            <person name="Tuo L."/>
        </authorList>
    </citation>
    <scope>NUCLEOTIDE SEQUENCE [LARGE SCALE GENOMIC DNA]</scope>
    <source>
        <strain evidence="2 3">JCM 31229</strain>
    </source>
</reference>
<feature type="transmembrane region" description="Helical" evidence="1">
    <location>
        <begin position="46"/>
        <end position="66"/>
    </location>
</feature>
<keyword evidence="1" id="KW-1133">Transmembrane helix</keyword>
<dbReference type="Proteomes" id="UP000706039">
    <property type="component" value="Unassembled WGS sequence"/>
</dbReference>
<gene>
    <name evidence="2" type="ORF">K7G82_10935</name>
</gene>
<sequence length="83" mass="9337">MAWISEKLVWQRLCDDPLAGKLLSVLSGWFIVSALAGWGFANGGPYYWGAFIDYALPTPLVAFVAYRRGMKLRNDAIEEQQII</sequence>
<keyword evidence="1" id="KW-0812">Transmembrane</keyword>
<accession>A0ABS7PQ13</accession>
<protein>
    <submittedName>
        <fullName evidence="2">Uncharacterized protein</fullName>
    </submittedName>
</protein>
<name>A0ABS7PQ13_9SPHN</name>
<evidence type="ECO:0000313" key="3">
    <source>
        <dbReference type="Proteomes" id="UP000706039"/>
    </source>
</evidence>
<evidence type="ECO:0000256" key="1">
    <source>
        <dbReference type="SAM" id="Phobius"/>
    </source>
</evidence>
<feature type="transmembrane region" description="Helical" evidence="1">
    <location>
        <begin position="21"/>
        <end position="40"/>
    </location>
</feature>
<organism evidence="2 3">
    <name type="scientific">Sphingomonas colocasiae</name>
    <dbReference type="NCBI Taxonomy" id="1848973"/>
    <lineage>
        <taxon>Bacteria</taxon>
        <taxon>Pseudomonadati</taxon>
        <taxon>Pseudomonadota</taxon>
        <taxon>Alphaproteobacteria</taxon>
        <taxon>Sphingomonadales</taxon>
        <taxon>Sphingomonadaceae</taxon>
        <taxon>Sphingomonas</taxon>
    </lineage>
</organism>